<keyword evidence="5 32" id="KW-0812">Transmembrane</keyword>
<comment type="catalytic activity">
    <reaction evidence="22">
        <text>L-proline(in) + Na(+)(in) = L-proline(out) + Na(+)(out)</text>
        <dbReference type="Rhea" id="RHEA:28967"/>
        <dbReference type="ChEBI" id="CHEBI:29101"/>
        <dbReference type="ChEBI" id="CHEBI:60039"/>
    </reaction>
    <physiologicalReaction direction="right-to-left" evidence="22">
        <dbReference type="Rhea" id="RHEA:28969"/>
    </physiologicalReaction>
</comment>
<keyword evidence="4" id="KW-1003">Cell membrane</keyword>
<evidence type="ECO:0000256" key="6">
    <source>
        <dbReference type="ARBA" id="ARBA00022847"/>
    </source>
</evidence>
<comment type="catalytic activity">
    <reaction evidence="15">
        <text>L-threonine(in) + Na(+)(in) = L-threonine(out) + Na(+)(out)</text>
        <dbReference type="Rhea" id="RHEA:69999"/>
        <dbReference type="ChEBI" id="CHEBI:29101"/>
        <dbReference type="ChEBI" id="CHEBI:57926"/>
    </reaction>
    <physiologicalReaction direction="right-to-left" evidence="15">
        <dbReference type="Rhea" id="RHEA:70001"/>
    </physiologicalReaction>
</comment>
<keyword evidence="12" id="KW-1015">Disulfide bond</keyword>
<evidence type="ECO:0000256" key="15">
    <source>
        <dbReference type="ARBA" id="ARBA00035810"/>
    </source>
</evidence>
<keyword evidence="14" id="KW-0739">Sodium transport</keyword>
<name>Q4SY11_TETNG</name>
<evidence type="ECO:0000256" key="32">
    <source>
        <dbReference type="SAM" id="Phobius"/>
    </source>
</evidence>
<evidence type="ECO:0000256" key="20">
    <source>
        <dbReference type="ARBA" id="ARBA00036115"/>
    </source>
</evidence>
<comment type="subcellular location">
    <subcellularLocation>
        <location evidence="1">Cell membrane</location>
        <topology evidence="1">Multi-pass membrane protein</topology>
    </subcellularLocation>
</comment>
<evidence type="ECO:0000256" key="13">
    <source>
        <dbReference type="ARBA" id="ARBA00023180"/>
    </source>
</evidence>
<evidence type="ECO:0000256" key="19">
    <source>
        <dbReference type="ARBA" id="ARBA00036104"/>
    </source>
</evidence>
<evidence type="ECO:0000256" key="21">
    <source>
        <dbReference type="ARBA" id="ARBA00036194"/>
    </source>
</evidence>
<comment type="catalytic activity">
    <reaction evidence="23">
        <text>L-histidine(in) + Na(+)(in) = L-histidine(out) + Na(+)(out)</text>
        <dbReference type="Rhea" id="RHEA:71583"/>
        <dbReference type="ChEBI" id="CHEBI:29101"/>
        <dbReference type="ChEBI" id="CHEBI:57595"/>
    </reaction>
    <physiologicalReaction direction="right-to-left" evidence="23">
        <dbReference type="Rhea" id="RHEA:71585"/>
    </physiologicalReaction>
</comment>
<evidence type="ECO:0000256" key="16">
    <source>
        <dbReference type="ARBA" id="ARBA00035911"/>
    </source>
</evidence>
<dbReference type="Pfam" id="PF01490">
    <property type="entry name" value="Aa_trans"/>
    <property type="match status" value="4"/>
</dbReference>
<evidence type="ECO:0000256" key="25">
    <source>
        <dbReference type="ARBA" id="ARBA00036787"/>
    </source>
</evidence>
<comment type="catalytic activity">
    <reaction evidence="18">
        <text>L-asparagine(in) + Na(+)(in) = L-asparagine(out) + Na(+)(out)</text>
        <dbReference type="Rhea" id="RHEA:71383"/>
        <dbReference type="ChEBI" id="CHEBI:29101"/>
        <dbReference type="ChEBI" id="CHEBI:58048"/>
    </reaction>
    <physiologicalReaction direction="right-to-left" evidence="18">
        <dbReference type="Rhea" id="RHEA:71385"/>
    </physiologicalReaction>
</comment>
<evidence type="ECO:0000256" key="2">
    <source>
        <dbReference type="ARBA" id="ARBA00008066"/>
    </source>
</evidence>
<feature type="transmembrane region" description="Helical" evidence="32">
    <location>
        <begin position="271"/>
        <end position="292"/>
    </location>
</feature>
<keyword evidence="11 32" id="KW-0472">Membrane</keyword>
<comment type="catalytic activity">
    <reaction evidence="21">
        <text>L-phenylalanine(in) + Na(+)(in) = L-phenylalanine(out) + Na(+)(out)</text>
        <dbReference type="Rhea" id="RHEA:68244"/>
        <dbReference type="ChEBI" id="CHEBI:29101"/>
        <dbReference type="ChEBI" id="CHEBI:58095"/>
    </reaction>
    <physiologicalReaction direction="right-to-left" evidence="21">
        <dbReference type="Rhea" id="RHEA:68246"/>
    </physiologicalReaction>
</comment>
<comment type="catalytic activity">
    <reaction evidence="24">
        <text>glycine(in) + Na(+)(in) = glycine(out) + Na(+)(out)</text>
        <dbReference type="Rhea" id="RHEA:68228"/>
        <dbReference type="ChEBI" id="CHEBI:29101"/>
        <dbReference type="ChEBI" id="CHEBI:57305"/>
    </reaction>
    <physiologicalReaction direction="right-to-left" evidence="24">
        <dbReference type="Rhea" id="RHEA:68230"/>
    </physiologicalReaction>
</comment>
<evidence type="ECO:0000256" key="10">
    <source>
        <dbReference type="ARBA" id="ARBA00023065"/>
    </source>
</evidence>
<dbReference type="EMBL" id="CAAE01012247">
    <property type="protein sequence ID" value="CAF94471.1"/>
    <property type="molecule type" value="Genomic_DNA"/>
</dbReference>
<feature type="transmembrane region" description="Helical" evidence="32">
    <location>
        <begin position="1000"/>
        <end position="1024"/>
    </location>
</feature>
<feature type="transmembrane region" description="Helical" evidence="32">
    <location>
        <begin position="106"/>
        <end position="129"/>
    </location>
</feature>
<evidence type="ECO:0000256" key="17">
    <source>
        <dbReference type="ARBA" id="ARBA00035969"/>
    </source>
</evidence>
<evidence type="ECO:0000256" key="26">
    <source>
        <dbReference type="ARBA" id="ARBA00039205"/>
    </source>
</evidence>
<feature type="transmembrane region" description="Helical" evidence="32">
    <location>
        <begin position="401"/>
        <end position="424"/>
    </location>
</feature>
<dbReference type="OrthoDB" id="655540at2759"/>
<comment type="catalytic activity">
    <reaction evidence="16">
        <text>L-alanine(in) + Na(+)(in) = L-alanine(out) + Na(+)(out)</text>
        <dbReference type="Rhea" id="RHEA:29283"/>
        <dbReference type="ChEBI" id="CHEBI:29101"/>
        <dbReference type="ChEBI" id="CHEBI:57972"/>
    </reaction>
    <physiologicalReaction direction="right-to-left" evidence="16">
        <dbReference type="Rhea" id="RHEA:29285"/>
    </physiologicalReaction>
</comment>
<evidence type="ECO:0000259" key="33">
    <source>
        <dbReference type="Pfam" id="PF01490"/>
    </source>
</evidence>
<evidence type="ECO:0000256" key="8">
    <source>
        <dbReference type="ARBA" id="ARBA00022989"/>
    </source>
</evidence>
<dbReference type="InterPro" id="IPR013057">
    <property type="entry name" value="AA_transpt_TM"/>
</dbReference>
<comment type="catalytic activity">
    <reaction evidence="20">
        <text>L-leucine(in) + Na(+)(in) = L-leucine(out) + Na(+)(out)</text>
        <dbReference type="Rhea" id="RHEA:29263"/>
        <dbReference type="ChEBI" id="CHEBI:29101"/>
        <dbReference type="ChEBI" id="CHEBI:57427"/>
    </reaction>
    <physiologicalReaction direction="right-to-left" evidence="20">
        <dbReference type="Rhea" id="RHEA:29265"/>
    </physiologicalReaction>
</comment>
<feature type="transmembrane region" description="Helical" evidence="32">
    <location>
        <begin position="1170"/>
        <end position="1191"/>
    </location>
</feature>
<evidence type="ECO:0000256" key="9">
    <source>
        <dbReference type="ARBA" id="ARBA00023053"/>
    </source>
</evidence>
<sequence>MPGVEDRMELSKVSMVADDDSLDDRYTEPVDAEKATIDSQFLDDNDDAESQKFLSNGLMKKKKYEEYHEEYHPGHTSFGMSVFNLSNAIMGSGILGLSYAMANTGIVLFTLLLIGVAVLSLYSVHLLLVTAKEGGSLIYEKLGERAFGWPGKMAAFGSIIMQNIGGGQIPSGAVTWWRKETNRFSVLSQPCPATFSSSSTSFRKSSEPSWPWRKTPGERAPLNSAHARINNGSDPVQNSSCSEWYLNGNYLVVFVSIGIILPLSVLKNLGYLGYTSGFSLSCMVFFLGVVIYKKTQLPCPLPFFFHNANLSANVSEMLGLYHHNGSAFTDFSHADMSPAALSDSVSHHSDFEDMCTPKYFVFNSQTAYTIPILAFAFVCHPEVLPIYSELKDRTRRKMQNVSNLSILTMLVMYMLSALFGYLTFYGKSRQTVFFHLKILSDDEFIDPKRRFLLRRQRGGRAAPHLHQGLQVRHHAAAGALGCPHRCHSDRAHRALPNSLLHHHAAVQRTGLQLDSPHAHRRRHPGLQQPAGHLCPHHQGHLRLHRIVRTPIQISFSQFADMDAAENQNFLPEHNLGKKKYETEYHQGHTSFGMSVFNLSNAIMGSGILGLSYAMANTGIALFVSQVSRRRISMCAINTSKRWLKGTKAETVCAEPADRILLVAVAIFSLYSVHLLLKTANEGGEAAPTESEVATFKGALVYEQLGYKAFGMPGKLAASCSITMQNIGGEGFQRPAALTLLFRPTFPNSVVFASAAMSSYLYIVKYELPIVIQAFLGSSNGEWYTNGDYLVLLVSLVIILPLSLLRNLGKQCLCVCVCELCFNCFRCGSMMCASNSGRTCGSRLCAFTSTGYLGYTSGLSLLCMVFFLIVVIIKKFDIPCPLSTGEALNDTIKALNVNLSQLNTVDYSEDTCTPKYFVFNSQTVYAVPILTFAFVCHPSILPMYEELKDRSRKKMQGVANVSFLAMFLMYLLAALFGYLTFNAHVEPEMLHTYSKVFKTDVVLLIVRLAVLAAVTLTVPVVLFPIRTSVNQLLCASKDFNWIRHIIITVVLLTGTNILVIFVPTIRDIFGFIGKPQNGSPNCTFPLLGSHLLQQIVSLPRRRLRRCHAHLHPALGFLHQTGQEGIHEVCAEDRGKLFTPGRRQTTSDAHVAIICIECNHFKTNLSPLQATAFLLLGFLVMIGSMTLIILDWIH</sequence>
<evidence type="ECO:0000256" key="27">
    <source>
        <dbReference type="ARBA" id="ARBA00041835"/>
    </source>
</evidence>
<dbReference type="GO" id="GO:0015186">
    <property type="term" value="F:L-glutamine transmembrane transporter activity"/>
    <property type="evidence" value="ECO:0007669"/>
    <property type="project" value="TreeGrafter"/>
</dbReference>
<feature type="transmembrane region" description="Helical" evidence="32">
    <location>
        <begin position="851"/>
        <end position="872"/>
    </location>
</feature>
<keyword evidence="13" id="KW-0325">Glycoprotein</keyword>
<feature type="transmembrane region" description="Helical" evidence="32">
    <location>
        <begin position="739"/>
        <end position="762"/>
    </location>
</feature>
<evidence type="ECO:0000256" key="18">
    <source>
        <dbReference type="ARBA" id="ARBA00036092"/>
    </source>
</evidence>
<keyword evidence="10" id="KW-0406">Ion transport</keyword>
<evidence type="ECO:0000256" key="5">
    <source>
        <dbReference type="ARBA" id="ARBA00022692"/>
    </source>
</evidence>
<evidence type="ECO:0000256" key="7">
    <source>
        <dbReference type="ARBA" id="ARBA00022970"/>
    </source>
</evidence>
<dbReference type="GO" id="GO:0006814">
    <property type="term" value="P:sodium ion transport"/>
    <property type="evidence" value="ECO:0007669"/>
    <property type="project" value="UniProtKB-KW"/>
</dbReference>
<comment type="similarity">
    <text evidence="2">Belongs to the amino acid/polyamine transporter 2 family.</text>
</comment>
<dbReference type="PANTHER" id="PTHR22950">
    <property type="entry name" value="AMINO ACID TRANSPORTER"/>
    <property type="match status" value="1"/>
</dbReference>
<dbReference type="GO" id="GO:0015293">
    <property type="term" value="F:symporter activity"/>
    <property type="evidence" value="ECO:0007669"/>
    <property type="project" value="UniProtKB-KW"/>
</dbReference>
<evidence type="ECO:0000256" key="14">
    <source>
        <dbReference type="ARBA" id="ARBA00023201"/>
    </source>
</evidence>
<reference evidence="34" key="2">
    <citation type="submission" date="2004-02" db="EMBL/GenBank/DDBJ databases">
        <authorList>
            <consortium name="Genoscope"/>
            <consortium name="Whitehead Institute Centre for Genome Research"/>
        </authorList>
    </citation>
    <scope>NUCLEOTIDE SEQUENCE</scope>
</reference>
<feature type="transmembrane region" description="Helical" evidence="32">
    <location>
        <begin position="782"/>
        <end position="804"/>
    </location>
</feature>
<reference evidence="34" key="1">
    <citation type="journal article" date="2004" name="Nature">
        <title>Genome duplication in the teleost fish Tetraodon nigroviridis reveals the early vertebrate proto-karyotype.</title>
        <authorList>
            <person name="Jaillon O."/>
            <person name="Aury J.-M."/>
            <person name="Brunet F."/>
            <person name="Petit J.-L."/>
            <person name="Stange-Thomann N."/>
            <person name="Mauceli E."/>
            <person name="Bouneau L."/>
            <person name="Fischer C."/>
            <person name="Ozouf-Costaz C."/>
            <person name="Bernot A."/>
            <person name="Nicaud S."/>
            <person name="Jaffe D."/>
            <person name="Fisher S."/>
            <person name="Lutfalla G."/>
            <person name="Dossat C."/>
            <person name="Segurens B."/>
            <person name="Dasilva C."/>
            <person name="Salanoubat M."/>
            <person name="Levy M."/>
            <person name="Boudet N."/>
            <person name="Castellano S."/>
            <person name="Anthouard V."/>
            <person name="Jubin C."/>
            <person name="Castelli V."/>
            <person name="Katinka M."/>
            <person name="Vacherie B."/>
            <person name="Biemont C."/>
            <person name="Skalli Z."/>
            <person name="Cattolico L."/>
            <person name="Poulain J."/>
            <person name="De Berardinis V."/>
            <person name="Cruaud C."/>
            <person name="Duprat S."/>
            <person name="Brottier P."/>
            <person name="Coutanceau J.-P."/>
            <person name="Gouzy J."/>
            <person name="Parra G."/>
            <person name="Lardier G."/>
            <person name="Chapple C."/>
            <person name="McKernan K.J."/>
            <person name="McEwan P."/>
            <person name="Bosak S."/>
            <person name="Kellis M."/>
            <person name="Volff J.-N."/>
            <person name="Guigo R."/>
            <person name="Zody M.C."/>
            <person name="Mesirov J."/>
            <person name="Lindblad-Toh K."/>
            <person name="Birren B."/>
            <person name="Nusbaum C."/>
            <person name="Kahn D."/>
            <person name="Robinson-Rechavi M."/>
            <person name="Laudet V."/>
            <person name="Schachter V."/>
            <person name="Quetier F."/>
            <person name="Saurin W."/>
            <person name="Scarpelli C."/>
            <person name="Wincker P."/>
            <person name="Lander E.S."/>
            <person name="Weissenbach J."/>
            <person name="Roest Crollius H."/>
        </authorList>
    </citation>
    <scope>NUCLEOTIDE SEQUENCE [LARGE SCALE GENOMIC DNA]</scope>
</reference>
<evidence type="ECO:0000256" key="29">
    <source>
        <dbReference type="ARBA" id="ARBA00041916"/>
    </source>
</evidence>
<feature type="transmembrane region" description="Helical" evidence="32">
    <location>
        <begin position="244"/>
        <end position="265"/>
    </location>
</feature>
<dbReference type="GO" id="GO:0005886">
    <property type="term" value="C:plasma membrane"/>
    <property type="evidence" value="ECO:0007669"/>
    <property type="project" value="UniProtKB-SubCell"/>
</dbReference>
<feature type="domain" description="Amino acid transporter transmembrane" evidence="33">
    <location>
        <begin position="239"/>
        <end position="427"/>
    </location>
</feature>
<keyword evidence="9" id="KW-0915">Sodium</keyword>
<keyword evidence="8 32" id="KW-1133">Transmembrane helix</keyword>
<evidence type="ECO:0000256" key="3">
    <source>
        <dbReference type="ARBA" id="ARBA00022448"/>
    </source>
</evidence>
<evidence type="ECO:0000256" key="24">
    <source>
        <dbReference type="ARBA" id="ARBA00036564"/>
    </source>
</evidence>
<evidence type="ECO:0000256" key="11">
    <source>
        <dbReference type="ARBA" id="ARBA00023136"/>
    </source>
</evidence>
<comment type="catalytic activity">
    <reaction evidence="25">
        <text>L-serine(in) + Na(+)(in) = L-serine(out) + Na(+)(out)</text>
        <dbReference type="Rhea" id="RHEA:29575"/>
        <dbReference type="ChEBI" id="CHEBI:29101"/>
        <dbReference type="ChEBI" id="CHEBI:33384"/>
    </reaction>
    <physiologicalReaction direction="right-to-left" evidence="25">
        <dbReference type="Rhea" id="RHEA:29577"/>
    </physiologicalReaction>
</comment>
<organism evidence="34">
    <name type="scientific">Tetraodon nigroviridis</name>
    <name type="common">Spotted green pufferfish</name>
    <name type="synonym">Chelonodon nigroviridis</name>
    <dbReference type="NCBI Taxonomy" id="99883"/>
    <lineage>
        <taxon>Eukaryota</taxon>
        <taxon>Metazoa</taxon>
        <taxon>Chordata</taxon>
        <taxon>Craniata</taxon>
        <taxon>Vertebrata</taxon>
        <taxon>Euteleostomi</taxon>
        <taxon>Actinopterygii</taxon>
        <taxon>Neopterygii</taxon>
        <taxon>Teleostei</taxon>
        <taxon>Neoteleostei</taxon>
        <taxon>Acanthomorphata</taxon>
        <taxon>Eupercaria</taxon>
        <taxon>Tetraodontiformes</taxon>
        <taxon>Tetradontoidea</taxon>
        <taxon>Tetraodontidae</taxon>
        <taxon>Tetraodon</taxon>
    </lineage>
</organism>
<comment type="caution">
    <text evidence="34">The sequence shown here is derived from an EMBL/GenBank/DDBJ whole genome shotgun (WGS) entry which is preliminary data.</text>
</comment>
<feature type="transmembrane region" description="Helical" evidence="32">
    <location>
        <begin position="956"/>
        <end position="980"/>
    </location>
</feature>
<keyword evidence="7" id="KW-0029">Amino-acid transport</keyword>
<evidence type="ECO:0000256" key="22">
    <source>
        <dbReference type="ARBA" id="ARBA00036201"/>
    </source>
</evidence>
<feature type="transmembrane region" description="Helical" evidence="32">
    <location>
        <begin position="923"/>
        <end position="944"/>
    </location>
</feature>
<dbReference type="PANTHER" id="PTHR22950:SF207">
    <property type="entry name" value="SODIUM-COUPLED NEUTRAL AMINO ACID SYMPORTER 2"/>
    <property type="match status" value="1"/>
</dbReference>
<feature type="domain" description="Amino acid transporter transmembrane" evidence="33">
    <location>
        <begin position="843"/>
        <end position="1072"/>
    </location>
</feature>
<proteinExistence type="inferred from homology"/>
<dbReference type="KEGG" id="tng:GSTEN00010563G001"/>
<feature type="domain" description="Amino acid transporter transmembrane" evidence="33">
    <location>
        <begin position="589"/>
        <end position="623"/>
    </location>
</feature>
<feature type="non-terminal residue" evidence="34">
    <location>
        <position position="1"/>
    </location>
</feature>
<feature type="transmembrane region" description="Helical" evidence="32">
    <location>
        <begin position="82"/>
        <end position="100"/>
    </location>
</feature>
<keyword evidence="3" id="KW-0813">Transport</keyword>
<evidence type="ECO:0000256" key="30">
    <source>
        <dbReference type="ARBA" id="ARBA00042516"/>
    </source>
</evidence>
<evidence type="ECO:0000256" key="12">
    <source>
        <dbReference type="ARBA" id="ARBA00023157"/>
    </source>
</evidence>
<comment type="catalytic activity">
    <reaction evidence="17">
        <text>L-glutamine(in) + Na(+)(in) = L-glutamine(out) + Na(+)(out)</text>
        <dbReference type="Rhea" id="RHEA:68236"/>
        <dbReference type="ChEBI" id="CHEBI:29101"/>
        <dbReference type="ChEBI" id="CHEBI:58359"/>
    </reaction>
    <physiologicalReaction direction="right-to-left" evidence="17">
        <dbReference type="Rhea" id="RHEA:68238"/>
    </physiologicalReaction>
</comment>
<keyword evidence="6" id="KW-0769">Symport</keyword>
<accession>Q4SY11</accession>
<feature type="transmembrane region" description="Helical" evidence="32">
    <location>
        <begin position="1044"/>
        <end position="1064"/>
    </location>
</feature>
<evidence type="ECO:0000256" key="28">
    <source>
        <dbReference type="ARBA" id="ARBA00041859"/>
    </source>
</evidence>
<evidence type="ECO:0000256" key="1">
    <source>
        <dbReference type="ARBA" id="ARBA00004651"/>
    </source>
</evidence>
<dbReference type="AlphaFoldDB" id="Q4SY11"/>
<evidence type="ECO:0000256" key="31">
    <source>
        <dbReference type="ARBA" id="ARBA00042868"/>
    </source>
</evidence>
<comment type="catalytic activity">
    <reaction evidence="19">
        <text>L-methionine(in) + Na(+)(in) = L-methionine(out) + Na(+)(out)</text>
        <dbReference type="Rhea" id="RHEA:68240"/>
        <dbReference type="ChEBI" id="CHEBI:29101"/>
        <dbReference type="ChEBI" id="CHEBI:57844"/>
    </reaction>
    <physiologicalReaction direction="right-to-left" evidence="19">
        <dbReference type="Rhea" id="RHEA:68242"/>
    </physiologicalReaction>
</comment>
<evidence type="ECO:0000256" key="4">
    <source>
        <dbReference type="ARBA" id="ARBA00022475"/>
    </source>
</evidence>
<gene>
    <name evidence="34" type="ORF">GSTENG00010563001</name>
</gene>
<feature type="domain" description="Amino acid transporter transmembrane" evidence="33">
    <location>
        <begin position="76"/>
        <end position="167"/>
    </location>
</feature>
<evidence type="ECO:0000256" key="23">
    <source>
        <dbReference type="ARBA" id="ARBA00036231"/>
    </source>
</evidence>
<protein>
    <recommendedName>
        <fullName evidence="26">Sodium-coupled neutral amino acid symporter 2</fullName>
    </recommendedName>
    <alternativeName>
        <fullName evidence="30">Amino acid transporter A2</fullName>
    </alternativeName>
    <alternativeName>
        <fullName evidence="31">Solute carrier family 38 member 2</fullName>
    </alternativeName>
    <alternativeName>
        <fullName evidence="28">System A amino acid transporter 2</fullName>
    </alternativeName>
    <alternativeName>
        <fullName evidence="29">System A transporter 1</fullName>
    </alternativeName>
    <alternativeName>
        <fullName evidence="27">System N amino acid transporter 2</fullName>
    </alternativeName>
</protein>
<feature type="transmembrane region" description="Helical" evidence="32">
    <location>
        <begin position="601"/>
        <end position="623"/>
    </location>
</feature>
<evidence type="ECO:0000313" key="34">
    <source>
        <dbReference type="EMBL" id="CAF94471.1"/>
    </source>
</evidence>